<evidence type="ECO:0000256" key="2">
    <source>
        <dbReference type="SAM" id="Coils"/>
    </source>
</evidence>
<evidence type="ECO:0000313" key="4">
    <source>
        <dbReference type="EnsemblMetazoa" id="XP_029345753.1"/>
    </source>
</evidence>
<keyword evidence="2" id="KW-0175">Coiled coil</keyword>
<dbReference type="Gene3D" id="2.70.220.10">
    <property type="entry name" value="Ganglioside GM2 activator"/>
    <property type="match status" value="1"/>
</dbReference>
<keyword evidence="1 3" id="KW-0732">Signal</keyword>
<name>A0A8R2JRY2_ACYPI</name>
<evidence type="ECO:0000256" key="1">
    <source>
        <dbReference type="ARBA" id="ARBA00022729"/>
    </source>
</evidence>
<organism evidence="4 5">
    <name type="scientific">Acyrthosiphon pisum</name>
    <name type="common">Pea aphid</name>
    <dbReference type="NCBI Taxonomy" id="7029"/>
    <lineage>
        <taxon>Eukaryota</taxon>
        <taxon>Metazoa</taxon>
        <taxon>Ecdysozoa</taxon>
        <taxon>Arthropoda</taxon>
        <taxon>Hexapoda</taxon>
        <taxon>Insecta</taxon>
        <taxon>Pterygota</taxon>
        <taxon>Neoptera</taxon>
        <taxon>Paraneoptera</taxon>
        <taxon>Hemiptera</taxon>
        <taxon>Sternorrhyncha</taxon>
        <taxon>Aphidomorpha</taxon>
        <taxon>Aphidoidea</taxon>
        <taxon>Aphididae</taxon>
        <taxon>Macrosiphini</taxon>
        <taxon>Acyrthosiphon</taxon>
    </lineage>
</organism>
<keyword evidence="5" id="KW-1185">Reference proteome</keyword>
<reference evidence="5" key="1">
    <citation type="submission" date="2010-06" db="EMBL/GenBank/DDBJ databases">
        <authorList>
            <person name="Jiang H."/>
            <person name="Abraham K."/>
            <person name="Ali S."/>
            <person name="Alsbrooks S.L."/>
            <person name="Anim B.N."/>
            <person name="Anosike U.S."/>
            <person name="Attaway T."/>
            <person name="Bandaranaike D.P."/>
            <person name="Battles P.K."/>
            <person name="Bell S.N."/>
            <person name="Bell A.V."/>
            <person name="Beltran B."/>
            <person name="Bickham C."/>
            <person name="Bustamante Y."/>
            <person name="Caleb T."/>
            <person name="Canada A."/>
            <person name="Cardenas V."/>
            <person name="Carter K."/>
            <person name="Chacko J."/>
            <person name="Chandrabose M.N."/>
            <person name="Chavez D."/>
            <person name="Chavez A."/>
            <person name="Chen L."/>
            <person name="Chu H.-S."/>
            <person name="Claassen K.J."/>
            <person name="Cockrell R."/>
            <person name="Collins M."/>
            <person name="Cooper J.A."/>
            <person name="Cree A."/>
            <person name="Curry S.M."/>
            <person name="Da Y."/>
            <person name="Dao M.D."/>
            <person name="Das B."/>
            <person name="Davila M.-L."/>
            <person name="Davy-Carroll L."/>
            <person name="Denson S."/>
            <person name="Dinh H."/>
            <person name="Ebong V.E."/>
            <person name="Edwards J.R."/>
            <person name="Egan A."/>
            <person name="El-Daye J."/>
            <person name="Escobedo L."/>
            <person name="Fernandez S."/>
            <person name="Fernando P.R."/>
            <person name="Flagg N."/>
            <person name="Forbes L.D."/>
            <person name="Fowler R.G."/>
            <person name="Fu Q."/>
            <person name="Gabisi R.A."/>
            <person name="Ganer J."/>
            <person name="Garbino Pronczuk A."/>
            <person name="Garcia R.M."/>
            <person name="Garner T."/>
            <person name="Garrett T.E."/>
            <person name="Gonzalez D.A."/>
            <person name="Hamid H."/>
            <person name="Hawkins E.S."/>
            <person name="Hirani K."/>
            <person name="Hogues M.E."/>
            <person name="Hollins B."/>
            <person name="Hsiao C.-H."/>
            <person name="Jabil R."/>
            <person name="James M.L."/>
            <person name="Jhangiani S.N."/>
            <person name="Johnson B."/>
            <person name="Johnson Q."/>
            <person name="Joshi V."/>
            <person name="Kalu J.B."/>
            <person name="Kam C."/>
            <person name="Kashfia A."/>
            <person name="Keebler J."/>
            <person name="Kisamo H."/>
            <person name="Kovar C.L."/>
            <person name="Lago L.A."/>
            <person name="Lai C.-Y."/>
            <person name="Laidlaw J."/>
            <person name="Lara F."/>
            <person name="Le T.-K."/>
            <person name="Lee S.L."/>
            <person name="Legall F.H."/>
            <person name="Lemon S.J."/>
            <person name="Lewis L.R."/>
            <person name="Li B."/>
            <person name="Liu Y."/>
            <person name="Liu Y.-S."/>
            <person name="Lopez J."/>
            <person name="Lozado R.J."/>
            <person name="Lu J."/>
            <person name="Madu R.C."/>
            <person name="Maheshwari M."/>
            <person name="Maheshwari R."/>
            <person name="Malloy K."/>
            <person name="Martinez E."/>
            <person name="Mathew T."/>
            <person name="Mercado I.C."/>
            <person name="Mercado C."/>
            <person name="Meyer B."/>
            <person name="Montgomery K."/>
            <person name="Morgan M.B."/>
            <person name="Munidasa M."/>
            <person name="Nazareth L.V."/>
            <person name="Nelson J."/>
            <person name="Ng B.M."/>
            <person name="Nguyen N.B."/>
            <person name="Nguyen P.Q."/>
            <person name="Nguyen T."/>
            <person name="Obregon M."/>
            <person name="Okwuonu G.O."/>
            <person name="Onwere C.G."/>
            <person name="Orozco G."/>
            <person name="Parra A."/>
            <person name="Patel S."/>
            <person name="Patil S."/>
            <person name="Perez A."/>
            <person name="Perez Y."/>
            <person name="Pham C."/>
            <person name="Primus E.L."/>
            <person name="Pu L.-L."/>
            <person name="Puazo M."/>
            <person name="Qin X."/>
            <person name="Quiroz J.B."/>
            <person name="Reese J."/>
            <person name="Richards S."/>
            <person name="Rives C.M."/>
            <person name="Robberts R."/>
            <person name="Ruiz S.J."/>
            <person name="Ruiz M.J."/>
            <person name="Santibanez J."/>
            <person name="Schneider B.W."/>
            <person name="Sisson I."/>
            <person name="Smith M."/>
            <person name="Sodergren E."/>
            <person name="Song X.-Z."/>
            <person name="Song B.B."/>
            <person name="Summersgill H."/>
            <person name="Thelus R."/>
            <person name="Thornton R.D."/>
            <person name="Trejos Z.Y."/>
            <person name="Usmani K."/>
            <person name="Vattathil S."/>
            <person name="Villasana D."/>
            <person name="Walker D.L."/>
            <person name="Wang S."/>
            <person name="Wang K."/>
            <person name="White C.S."/>
            <person name="Williams A.C."/>
            <person name="Williamson J."/>
            <person name="Wilson K."/>
            <person name="Woghiren I.O."/>
            <person name="Woodworth J.R."/>
            <person name="Worley K.C."/>
            <person name="Wright R.A."/>
            <person name="Wu W."/>
            <person name="Young L."/>
            <person name="Zhang L."/>
            <person name="Zhang J."/>
            <person name="Zhu Y."/>
            <person name="Muzny D.M."/>
            <person name="Weinstock G."/>
            <person name="Gibbs R.A."/>
        </authorList>
    </citation>
    <scope>NUCLEOTIDE SEQUENCE [LARGE SCALE GENOMIC DNA]</scope>
    <source>
        <strain evidence="5">LSR1</strain>
    </source>
</reference>
<feature type="signal peptide" evidence="3">
    <location>
        <begin position="1"/>
        <end position="17"/>
    </location>
</feature>
<dbReference type="GeneID" id="100568472"/>
<dbReference type="Proteomes" id="UP000007819">
    <property type="component" value="Chromosome A2"/>
</dbReference>
<reference evidence="4" key="2">
    <citation type="submission" date="2022-06" db="UniProtKB">
        <authorList>
            <consortium name="EnsemblMetazoa"/>
        </authorList>
    </citation>
    <scope>IDENTIFICATION</scope>
</reference>
<protein>
    <submittedName>
        <fullName evidence="4">Uncharacterized protein</fullName>
    </submittedName>
</protein>
<evidence type="ECO:0000313" key="5">
    <source>
        <dbReference type="Proteomes" id="UP000007819"/>
    </source>
</evidence>
<dbReference type="RefSeq" id="XP_029345753.1">
    <property type="nucleotide sequence ID" value="XM_029489893.1"/>
</dbReference>
<accession>A0A8R2JRY2</accession>
<proteinExistence type="predicted"/>
<feature type="chain" id="PRO_5035791438" evidence="3">
    <location>
        <begin position="18"/>
        <end position="255"/>
    </location>
</feature>
<evidence type="ECO:0000256" key="3">
    <source>
        <dbReference type="SAM" id="SignalP"/>
    </source>
</evidence>
<dbReference type="KEGG" id="api:100568472"/>
<dbReference type="AlphaFoldDB" id="A0A8R2JRY2"/>
<dbReference type="InterPro" id="IPR036846">
    <property type="entry name" value="GM2-AP_sf"/>
</dbReference>
<dbReference type="EnsemblMetazoa" id="XM_029489893.1">
    <property type="protein sequence ID" value="XP_029345753.1"/>
    <property type="gene ID" value="LOC100568472"/>
</dbReference>
<sequence length="255" mass="29030">MLIKTFGLILFFSSSQSEKLFRPNLPMGEYHLEFDKVYPCETTKDHPIKLNWYFSKKTSSITELKGNTTLLIPFDDTLTLDANLASWGSTGGWVPNTYILNTKKACSTLKHLVGNAWLIFLEGFNIPTNKCPWPVGTYITPGIDKKKLEDMNFPKIYFYGKYKIVVRFKNLKNEQFEELKNDLKQLSLQIVELKAENTTLRSGLNILKSKATSLEDAGSPSQSSHVISQFLYALTISCMKLPPHHNALFTVTKDF</sequence>
<feature type="coiled-coil region" evidence="2">
    <location>
        <begin position="169"/>
        <end position="196"/>
    </location>
</feature>